<evidence type="ECO:0000313" key="3">
    <source>
        <dbReference type="EMBL" id="GLJ95206.1"/>
    </source>
</evidence>
<organism evidence="3 4">
    <name type="scientific">Microbacterium dextranolyticum</name>
    <dbReference type="NCBI Taxonomy" id="36806"/>
    <lineage>
        <taxon>Bacteria</taxon>
        <taxon>Bacillati</taxon>
        <taxon>Actinomycetota</taxon>
        <taxon>Actinomycetes</taxon>
        <taxon>Micrococcales</taxon>
        <taxon>Microbacteriaceae</taxon>
        <taxon>Microbacterium</taxon>
    </lineage>
</organism>
<reference evidence="3" key="2">
    <citation type="submission" date="2023-01" db="EMBL/GenBank/DDBJ databases">
        <authorList>
            <person name="Sun Q."/>
            <person name="Evtushenko L."/>
        </authorList>
    </citation>
    <scope>NUCLEOTIDE SEQUENCE</scope>
    <source>
        <strain evidence="3">VKM Ac-1940</strain>
    </source>
</reference>
<evidence type="ECO:0008006" key="5">
    <source>
        <dbReference type="Google" id="ProtNLM"/>
    </source>
</evidence>
<keyword evidence="4" id="KW-1185">Reference proteome</keyword>
<comment type="caution">
    <text evidence="3">The sequence shown here is derived from an EMBL/GenBank/DDBJ whole genome shotgun (WGS) entry which is preliminary data.</text>
</comment>
<feature type="compositionally biased region" description="Low complexity" evidence="1">
    <location>
        <begin position="121"/>
        <end position="136"/>
    </location>
</feature>
<name>A0A9W6M5V2_9MICO</name>
<evidence type="ECO:0000256" key="2">
    <source>
        <dbReference type="SAM" id="SignalP"/>
    </source>
</evidence>
<sequence>MTRARSLQLGLSALFVAGAVACGTPAWGAAGSALVAQTTTSIEASTTTTEVVWTLPPDAAPGDTVTVALPDHAGGVLGDGRWISASGALIGHASLAADGALSIHLTDAAAEPGNRSGRTLVTTTGVASPGTTTSTGLRALGHLPAGEVPGEFHGTVDRTTATKYGAWFPGLPRVEWTVETPRGPWDVVTVADPAPTGASVDCAAGVAVRSTSRTAPETGYLIDLIPVASERVATTCDTSGVTVSVTPVATDEILEVRFSSDVANATDDAVNVATVTATRTTDAPAARATTLRPVIVPAPSATPSGTPTPVPAPPPSTPTPTPTPPAPPTPTVTPVADRLATTGADGADIGAMAAAGLLALVAGAAATGGARRPHRRGGDPA</sequence>
<dbReference type="PROSITE" id="PS51257">
    <property type="entry name" value="PROKAR_LIPOPROTEIN"/>
    <property type="match status" value="1"/>
</dbReference>
<protein>
    <recommendedName>
        <fullName evidence="5">SDR-like Ig domain-containing protein</fullName>
    </recommendedName>
</protein>
<dbReference type="Proteomes" id="UP001142291">
    <property type="component" value="Unassembled WGS sequence"/>
</dbReference>
<dbReference type="RefSeq" id="WP_271202492.1">
    <property type="nucleotide sequence ID" value="NZ_BSER01000008.1"/>
</dbReference>
<dbReference type="EMBL" id="BSER01000008">
    <property type="protein sequence ID" value="GLJ95206.1"/>
    <property type="molecule type" value="Genomic_DNA"/>
</dbReference>
<feature type="chain" id="PRO_5040925406" description="SDR-like Ig domain-containing protein" evidence="2">
    <location>
        <begin position="22"/>
        <end position="381"/>
    </location>
</feature>
<feature type="region of interest" description="Disordered" evidence="1">
    <location>
        <begin position="296"/>
        <end position="335"/>
    </location>
</feature>
<gene>
    <name evidence="3" type="ORF">GCM10017591_12680</name>
</gene>
<dbReference type="AlphaFoldDB" id="A0A9W6M5V2"/>
<accession>A0A9W6M5V2</accession>
<feature type="signal peptide" evidence="2">
    <location>
        <begin position="1"/>
        <end position="21"/>
    </location>
</feature>
<proteinExistence type="predicted"/>
<feature type="compositionally biased region" description="Pro residues" evidence="1">
    <location>
        <begin position="306"/>
        <end position="331"/>
    </location>
</feature>
<reference evidence="3" key="1">
    <citation type="journal article" date="2014" name="Int. J. Syst. Evol. Microbiol.">
        <title>Complete genome sequence of Corynebacterium casei LMG S-19264T (=DSM 44701T), isolated from a smear-ripened cheese.</title>
        <authorList>
            <consortium name="US DOE Joint Genome Institute (JGI-PGF)"/>
            <person name="Walter F."/>
            <person name="Albersmeier A."/>
            <person name="Kalinowski J."/>
            <person name="Ruckert C."/>
        </authorList>
    </citation>
    <scope>NUCLEOTIDE SEQUENCE</scope>
    <source>
        <strain evidence="3">VKM Ac-1940</strain>
    </source>
</reference>
<feature type="region of interest" description="Disordered" evidence="1">
    <location>
        <begin position="112"/>
        <end position="136"/>
    </location>
</feature>
<keyword evidence="2" id="KW-0732">Signal</keyword>
<evidence type="ECO:0000313" key="4">
    <source>
        <dbReference type="Proteomes" id="UP001142291"/>
    </source>
</evidence>
<evidence type="ECO:0000256" key="1">
    <source>
        <dbReference type="SAM" id="MobiDB-lite"/>
    </source>
</evidence>